<evidence type="ECO:0000313" key="2">
    <source>
        <dbReference type="EMBL" id="CAB4145375.1"/>
    </source>
</evidence>
<accession>A0A6J5MED9</accession>
<sequence length="132" mass="14206">MPDNSERLPTIEENCRISLANSGQSLKPADTGAIAALLRVARLCDSLLDAGETKDLAPLLSRLHSIMDSLHMTPKSRADQTAPDPKDATDVKTLSEAYLRIVQTPGRDDAPERAKPRTPSKSTNGDGKRATT</sequence>
<gene>
    <name evidence="3" type="ORF">UFOVP1210_11</name>
    <name evidence="2" type="ORF">UFOVP481_8</name>
</gene>
<reference evidence="2" key="1">
    <citation type="submission" date="2020-04" db="EMBL/GenBank/DDBJ databases">
        <authorList>
            <person name="Chiriac C."/>
            <person name="Salcher M."/>
            <person name="Ghai R."/>
            <person name="Kavagutti S V."/>
        </authorList>
    </citation>
    <scope>NUCLEOTIDE SEQUENCE</scope>
</reference>
<feature type="compositionally biased region" description="Basic and acidic residues" evidence="1">
    <location>
        <begin position="106"/>
        <end position="115"/>
    </location>
</feature>
<protein>
    <submittedName>
        <fullName evidence="2">Uncharacterized protein</fullName>
    </submittedName>
</protein>
<organism evidence="2">
    <name type="scientific">uncultured Caudovirales phage</name>
    <dbReference type="NCBI Taxonomy" id="2100421"/>
    <lineage>
        <taxon>Viruses</taxon>
        <taxon>Duplodnaviria</taxon>
        <taxon>Heunggongvirae</taxon>
        <taxon>Uroviricota</taxon>
        <taxon>Caudoviricetes</taxon>
        <taxon>Peduoviridae</taxon>
        <taxon>Maltschvirus</taxon>
        <taxon>Maltschvirus maltsch</taxon>
    </lineage>
</organism>
<name>A0A6J5MED9_9CAUD</name>
<evidence type="ECO:0000256" key="1">
    <source>
        <dbReference type="SAM" id="MobiDB-lite"/>
    </source>
</evidence>
<dbReference type="EMBL" id="LR797163">
    <property type="protein sequence ID" value="CAB4190910.1"/>
    <property type="molecule type" value="Genomic_DNA"/>
</dbReference>
<evidence type="ECO:0000313" key="3">
    <source>
        <dbReference type="EMBL" id="CAB4190910.1"/>
    </source>
</evidence>
<proteinExistence type="predicted"/>
<feature type="region of interest" description="Disordered" evidence="1">
    <location>
        <begin position="71"/>
        <end position="132"/>
    </location>
</feature>
<dbReference type="EMBL" id="LR796446">
    <property type="protein sequence ID" value="CAB4145375.1"/>
    <property type="molecule type" value="Genomic_DNA"/>
</dbReference>